<dbReference type="EMBL" id="FUWV01000001">
    <property type="protein sequence ID" value="SJZ32995.1"/>
    <property type="molecule type" value="Genomic_DNA"/>
</dbReference>
<gene>
    <name evidence="3" type="ORF">SAMN02745973_00040</name>
</gene>
<dbReference type="RefSeq" id="WP_087677502.1">
    <property type="nucleotide sequence ID" value="NZ_FUWV01000001.1"/>
</dbReference>
<accession>A0A1T4JSA4</accession>
<dbReference type="PROSITE" id="PS51671">
    <property type="entry name" value="ACT"/>
    <property type="match status" value="1"/>
</dbReference>
<reference evidence="3 4" key="1">
    <citation type="submission" date="2017-02" db="EMBL/GenBank/DDBJ databases">
        <authorList>
            <person name="Peterson S.W."/>
        </authorList>
    </citation>
    <scope>NUCLEOTIDE SEQUENCE [LARGE SCALE GENOMIC DNA]</scope>
    <source>
        <strain evidence="3 4">DSM 15102</strain>
    </source>
</reference>
<dbReference type="SUPFAM" id="SSF55021">
    <property type="entry name" value="ACT-like"/>
    <property type="match status" value="1"/>
</dbReference>
<dbReference type="CDD" id="cd04888">
    <property type="entry name" value="ACT_PheB-BS"/>
    <property type="match status" value="1"/>
</dbReference>
<keyword evidence="4" id="KW-1185">Reference proteome</keyword>
<dbReference type="InterPro" id="IPR002912">
    <property type="entry name" value="ACT_dom"/>
</dbReference>
<sequence length="145" mass="16249">MGSSFFVVDSKVLPEIYTKVIQAKELLKTGEAKNIQQAVKQIGISRSAFYKYKDSVFPFYEKNKTRVVTIGFLLSHELGVLSKVLDTIASAKGNILTINQNIPNHGVANVTISFETDDVNKTWEELFQNLNDIKGVKKVQIIGRE</sequence>
<name>A0A1T4JSA4_9FIRM</name>
<dbReference type="HAMAP" id="MF_00707">
    <property type="entry name" value="UPF0735"/>
    <property type="match status" value="1"/>
</dbReference>
<dbReference type="Pfam" id="PF13291">
    <property type="entry name" value="ACT_4"/>
    <property type="match status" value="1"/>
</dbReference>
<evidence type="ECO:0000313" key="3">
    <source>
        <dbReference type="EMBL" id="SJZ32995.1"/>
    </source>
</evidence>
<dbReference type="Gene3D" id="3.30.70.260">
    <property type="match status" value="1"/>
</dbReference>
<dbReference type="NCBIfam" id="NF003361">
    <property type="entry name" value="PRK04435.1"/>
    <property type="match status" value="1"/>
</dbReference>
<evidence type="ECO:0000259" key="2">
    <source>
        <dbReference type="PROSITE" id="PS51671"/>
    </source>
</evidence>
<dbReference type="PIRSF" id="PIRSF025624">
    <property type="entry name" value="ACT_PheB"/>
    <property type="match status" value="1"/>
</dbReference>
<dbReference type="AlphaFoldDB" id="A0A1T4JSA4"/>
<feature type="domain" description="ACT" evidence="2">
    <location>
        <begin position="69"/>
        <end position="144"/>
    </location>
</feature>
<evidence type="ECO:0000313" key="4">
    <source>
        <dbReference type="Proteomes" id="UP000196365"/>
    </source>
</evidence>
<dbReference type="InterPro" id="IPR008310">
    <property type="entry name" value="UPF0735_ACT_dom-cont"/>
</dbReference>
<organism evidence="3 4">
    <name type="scientific">Garciella nitratireducens DSM 15102</name>
    <dbReference type="NCBI Taxonomy" id="1121911"/>
    <lineage>
        <taxon>Bacteria</taxon>
        <taxon>Bacillati</taxon>
        <taxon>Bacillota</taxon>
        <taxon>Clostridia</taxon>
        <taxon>Eubacteriales</taxon>
        <taxon>Eubacteriaceae</taxon>
        <taxon>Garciella</taxon>
    </lineage>
</organism>
<proteinExistence type="inferred from homology"/>
<evidence type="ECO:0000256" key="1">
    <source>
        <dbReference type="HAMAP-Rule" id="MF_00707"/>
    </source>
</evidence>
<dbReference type="InterPro" id="IPR045865">
    <property type="entry name" value="ACT-like_dom_sf"/>
</dbReference>
<protein>
    <recommendedName>
        <fullName evidence="1">UPF0735 ACT domain-containing protein SAMN02745973_00040</fullName>
    </recommendedName>
</protein>
<comment type="similarity">
    <text evidence="1">Belongs to the UPF0735 family.</text>
</comment>
<dbReference type="OrthoDB" id="9788773at2"/>
<dbReference type="Proteomes" id="UP000196365">
    <property type="component" value="Unassembled WGS sequence"/>
</dbReference>